<proteinExistence type="predicted"/>
<dbReference type="KEGG" id="cph:Cpha266_1462"/>
<feature type="transmembrane region" description="Helical" evidence="2">
    <location>
        <begin position="20"/>
        <end position="38"/>
    </location>
</feature>
<keyword evidence="2" id="KW-0472">Membrane</keyword>
<feature type="transmembrane region" description="Helical" evidence="2">
    <location>
        <begin position="44"/>
        <end position="65"/>
    </location>
</feature>
<name>A1BGG3_CHLPD</name>
<dbReference type="Proteomes" id="UP000008701">
    <property type="component" value="Chromosome"/>
</dbReference>
<reference evidence="3 4" key="1">
    <citation type="submission" date="2006-12" db="EMBL/GenBank/DDBJ databases">
        <title>Complete sequence of Chlorobium phaeobacteroides DSM 266.</title>
        <authorList>
            <consortium name="US DOE Joint Genome Institute"/>
            <person name="Copeland A."/>
            <person name="Lucas S."/>
            <person name="Lapidus A."/>
            <person name="Barry K."/>
            <person name="Detter J.C."/>
            <person name="Glavina del Rio T."/>
            <person name="Hammon N."/>
            <person name="Israni S."/>
            <person name="Pitluck S."/>
            <person name="Goltsman E."/>
            <person name="Schmutz J."/>
            <person name="Larimer F."/>
            <person name="Land M."/>
            <person name="Hauser L."/>
            <person name="Mikhailova N."/>
            <person name="Li T."/>
            <person name="Overmann J."/>
            <person name="Bryant D.A."/>
            <person name="Richardson P."/>
        </authorList>
    </citation>
    <scope>NUCLEOTIDE SEQUENCE [LARGE SCALE GENOMIC DNA]</scope>
    <source>
        <strain evidence="3 4">DSM 266</strain>
    </source>
</reference>
<protein>
    <submittedName>
        <fullName evidence="3">Uncharacterized protein</fullName>
    </submittedName>
</protein>
<accession>A1BGG3</accession>
<keyword evidence="2" id="KW-0812">Transmembrane</keyword>
<dbReference type="STRING" id="290317.Cpha266_1462"/>
<dbReference type="EMBL" id="CP000492">
    <property type="protein sequence ID" value="ABL65490.1"/>
    <property type="molecule type" value="Genomic_DNA"/>
</dbReference>
<dbReference type="HOGENOM" id="CLU_2380990_0_0_10"/>
<evidence type="ECO:0000313" key="3">
    <source>
        <dbReference type="EMBL" id="ABL65490.1"/>
    </source>
</evidence>
<evidence type="ECO:0000256" key="1">
    <source>
        <dbReference type="SAM" id="MobiDB-lite"/>
    </source>
</evidence>
<keyword evidence="2" id="KW-1133">Transmembrane helix</keyword>
<feature type="region of interest" description="Disordered" evidence="1">
    <location>
        <begin position="70"/>
        <end position="94"/>
    </location>
</feature>
<dbReference type="AlphaFoldDB" id="A1BGG3"/>
<keyword evidence="4" id="KW-1185">Reference proteome</keyword>
<evidence type="ECO:0000313" key="4">
    <source>
        <dbReference type="Proteomes" id="UP000008701"/>
    </source>
</evidence>
<sequence length="94" mass="9729" precursor="true">METSKQIEKMGKDVMTKETAAVAAGALLFSPLAVPVMLHAVPVILHGVAGLLVGGAGLFVVDSVVKQITDNIGGPPDQSRKDESVSTAKPEESF</sequence>
<feature type="compositionally biased region" description="Basic and acidic residues" evidence="1">
    <location>
        <begin position="78"/>
        <end position="94"/>
    </location>
</feature>
<organism evidence="3 4">
    <name type="scientific">Chlorobium phaeobacteroides (strain DSM 266 / SMG 266 / 2430)</name>
    <dbReference type="NCBI Taxonomy" id="290317"/>
    <lineage>
        <taxon>Bacteria</taxon>
        <taxon>Pseudomonadati</taxon>
        <taxon>Chlorobiota</taxon>
        <taxon>Chlorobiia</taxon>
        <taxon>Chlorobiales</taxon>
        <taxon>Chlorobiaceae</taxon>
        <taxon>Chlorobium/Pelodictyon group</taxon>
        <taxon>Chlorobium</taxon>
    </lineage>
</organism>
<evidence type="ECO:0000256" key="2">
    <source>
        <dbReference type="SAM" id="Phobius"/>
    </source>
</evidence>
<dbReference type="RefSeq" id="WP_011745304.1">
    <property type="nucleotide sequence ID" value="NC_008639.1"/>
</dbReference>
<gene>
    <name evidence="3" type="ordered locus">Cpha266_1462</name>
</gene>